<reference evidence="1" key="2">
    <citation type="submission" date="2010-07" db="EMBL/GenBank/DDBJ databases">
        <authorList>
            <consortium name="The Broad Institute Genome Sequencing Platform"/>
            <consortium name="Broad Institute Genome Sequencing Center for Infectious Disease"/>
            <person name="Ma L.-J."/>
            <person name="Dead R."/>
            <person name="Young S."/>
            <person name="Zeng Q."/>
            <person name="Koehrsen M."/>
            <person name="Alvarado L."/>
            <person name="Berlin A."/>
            <person name="Chapman S.B."/>
            <person name="Chen Z."/>
            <person name="Freedman E."/>
            <person name="Gellesch M."/>
            <person name="Goldberg J."/>
            <person name="Griggs A."/>
            <person name="Gujja S."/>
            <person name="Heilman E.R."/>
            <person name="Heiman D."/>
            <person name="Hepburn T."/>
            <person name="Howarth C."/>
            <person name="Jen D."/>
            <person name="Larson L."/>
            <person name="Mehta T."/>
            <person name="Neiman D."/>
            <person name="Pearson M."/>
            <person name="Roberts A."/>
            <person name="Saif S."/>
            <person name="Shea T."/>
            <person name="Shenoy N."/>
            <person name="Sisk P."/>
            <person name="Stolte C."/>
            <person name="Sykes S."/>
            <person name="Walk T."/>
            <person name="White J."/>
            <person name="Yandava C."/>
            <person name="Haas B."/>
            <person name="Nusbaum C."/>
            <person name="Birren B."/>
        </authorList>
    </citation>
    <scope>NUCLEOTIDE SEQUENCE</scope>
    <source>
        <strain evidence="1">R3-111a-1</strain>
    </source>
</reference>
<accession>J3NQP9</accession>
<reference evidence="1" key="3">
    <citation type="submission" date="2010-09" db="EMBL/GenBank/DDBJ databases">
        <title>Annotation of Gaeumannomyces graminis var. tritici R3-111a-1.</title>
        <authorList>
            <consortium name="The Broad Institute Genome Sequencing Platform"/>
            <person name="Ma L.-J."/>
            <person name="Dead R."/>
            <person name="Young S.K."/>
            <person name="Zeng Q."/>
            <person name="Gargeya S."/>
            <person name="Fitzgerald M."/>
            <person name="Haas B."/>
            <person name="Abouelleil A."/>
            <person name="Alvarado L."/>
            <person name="Arachchi H.M."/>
            <person name="Berlin A."/>
            <person name="Brown A."/>
            <person name="Chapman S.B."/>
            <person name="Chen Z."/>
            <person name="Dunbar C."/>
            <person name="Freedman E."/>
            <person name="Gearin G."/>
            <person name="Gellesch M."/>
            <person name="Goldberg J."/>
            <person name="Griggs A."/>
            <person name="Gujja S."/>
            <person name="Heiman D."/>
            <person name="Howarth C."/>
            <person name="Larson L."/>
            <person name="Lui A."/>
            <person name="MacDonald P.J.P."/>
            <person name="Mehta T."/>
            <person name="Montmayeur A."/>
            <person name="Murphy C."/>
            <person name="Neiman D."/>
            <person name="Pearson M."/>
            <person name="Priest M."/>
            <person name="Roberts A."/>
            <person name="Saif S."/>
            <person name="Shea T."/>
            <person name="Shenoy N."/>
            <person name="Sisk P."/>
            <person name="Stolte C."/>
            <person name="Sykes S."/>
            <person name="Yandava C."/>
            <person name="Wortman J."/>
            <person name="Nusbaum C."/>
            <person name="Birren B."/>
        </authorList>
    </citation>
    <scope>NUCLEOTIDE SEQUENCE</scope>
    <source>
        <strain evidence="1">R3-111a-1</strain>
    </source>
</reference>
<name>J3NQP9_GAET3</name>
<sequence>MSSYYNSTKDGRQQLTVRCTWVSWASSLSTVLEPALINIAVLSRTRAFAHTTQFSHQIHRPIRLSSRADAVRPETDRHIHNLLDSPLLGRFWQMEARVAVH</sequence>
<dbReference type="EnsemblFungi" id="EJT78505">
    <property type="protein sequence ID" value="EJT78505"/>
    <property type="gene ID" value="GGTG_03605"/>
</dbReference>
<proteinExistence type="predicted"/>
<organism evidence="1">
    <name type="scientific">Gaeumannomyces tritici (strain R3-111a-1)</name>
    <name type="common">Wheat and barley take-all root rot fungus</name>
    <name type="synonym">Gaeumannomyces graminis var. tritici</name>
    <dbReference type="NCBI Taxonomy" id="644352"/>
    <lineage>
        <taxon>Eukaryota</taxon>
        <taxon>Fungi</taxon>
        <taxon>Dikarya</taxon>
        <taxon>Ascomycota</taxon>
        <taxon>Pezizomycotina</taxon>
        <taxon>Sordariomycetes</taxon>
        <taxon>Sordariomycetidae</taxon>
        <taxon>Magnaporthales</taxon>
        <taxon>Magnaporthaceae</taxon>
        <taxon>Gaeumannomyces</taxon>
    </lineage>
</organism>
<evidence type="ECO:0000313" key="2">
    <source>
        <dbReference type="EnsemblFungi" id="EJT78505"/>
    </source>
</evidence>
<reference evidence="2" key="5">
    <citation type="submission" date="2018-04" db="UniProtKB">
        <authorList>
            <consortium name="EnsemblFungi"/>
        </authorList>
    </citation>
    <scope>IDENTIFICATION</scope>
    <source>
        <strain evidence="2">R3-111a-1</strain>
    </source>
</reference>
<keyword evidence="3" id="KW-1185">Reference proteome</keyword>
<dbReference type="EMBL" id="GL385396">
    <property type="protein sequence ID" value="EJT78505.1"/>
    <property type="molecule type" value="Genomic_DNA"/>
</dbReference>
<protein>
    <submittedName>
        <fullName evidence="1 2">Uncharacterized protein</fullName>
    </submittedName>
</protein>
<dbReference type="AlphaFoldDB" id="J3NQP9"/>
<dbReference type="GeneID" id="20344063"/>
<dbReference type="HOGENOM" id="CLU_2291882_0_0_1"/>
<dbReference type="VEuPathDB" id="FungiDB:GGTG_03605"/>
<evidence type="ECO:0000313" key="1">
    <source>
        <dbReference type="EMBL" id="EJT78505.1"/>
    </source>
</evidence>
<reference evidence="3" key="1">
    <citation type="submission" date="2010-07" db="EMBL/GenBank/DDBJ databases">
        <title>The genome sequence of Gaeumannomyces graminis var. tritici strain R3-111a-1.</title>
        <authorList>
            <consortium name="The Broad Institute Genome Sequencing Platform"/>
            <person name="Ma L.-J."/>
            <person name="Dead R."/>
            <person name="Young S."/>
            <person name="Zeng Q."/>
            <person name="Koehrsen M."/>
            <person name="Alvarado L."/>
            <person name="Berlin A."/>
            <person name="Chapman S.B."/>
            <person name="Chen Z."/>
            <person name="Freedman E."/>
            <person name="Gellesch M."/>
            <person name="Goldberg J."/>
            <person name="Griggs A."/>
            <person name="Gujja S."/>
            <person name="Heilman E.R."/>
            <person name="Heiman D."/>
            <person name="Hepburn T."/>
            <person name="Howarth C."/>
            <person name="Jen D."/>
            <person name="Larson L."/>
            <person name="Mehta T."/>
            <person name="Neiman D."/>
            <person name="Pearson M."/>
            <person name="Roberts A."/>
            <person name="Saif S."/>
            <person name="Shea T."/>
            <person name="Shenoy N."/>
            <person name="Sisk P."/>
            <person name="Stolte C."/>
            <person name="Sykes S."/>
            <person name="Walk T."/>
            <person name="White J."/>
            <person name="Yandava C."/>
            <person name="Haas B."/>
            <person name="Nusbaum C."/>
            <person name="Birren B."/>
        </authorList>
    </citation>
    <scope>NUCLEOTIDE SEQUENCE [LARGE SCALE GENOMIC DNA]</scope>
    <source>
        <strain evidence="3">R3-111a-1</strain>
    </source>
</reference>
<dbReference type="Proteomes" id="UP000006039">
    <property type="component" value="Unassembled WGS sequence"/>
</dbReference>
<evidence type="ECO:0000313" key="3">
    <source>
        <dbReference type="Proteomes" id="UP000006039"/>
    </source>
</evidence>
<dbReference type="RefSeq" id="XP_009219650.1">
    <property type="nucleotide sequence ID" value="XM_009221386.1"/>
</dbReference>
<gene>
    <name evidence="2" type="primary">20344063</name>
    <name evidence="1" type="ORF">GGTG_03605</name>
</gene>
<reference evidence="2" key="4">
    <citation type="journal article" date="2015" name="G3 (Bethesda)">
        <title>Genome sequences of three phytopathogenic species of the Magnaporthaceae family of fungi.</title>
        <authorList>
            <person name="Okagaki L.H."/>
            <person name="Nunes C.C."/>
            <person name="Sailsbery J."/>
            <person name="Clay B."/>
            <person name="Brown D."/>
            <person name="John T."/>
            <person name="Oh Y."/>
            <person name="Young N."/>
            <person name="Fitzgerald M."/>
            <person name="Haas B.J."/>
            <person name="Zeng Q."/>
            <person name="Young S."/>
            <person name="Adiconis X."/>
            <person name="Fan L."/>
            <person name="Levin J.Z."/>
            <person name="Mitchell T.K."/>
            <person name="Okubara P.A."/>
            <person name="Farman M.L."/>
            <person name="Kohn L.M."/>
            <person name="Birren B."/>
            <person name="Ma L.-J."/>
            <person name="Dean R.A."/>
        </authorList>
    </citation>
    <scope>NUCLEOTIDE SEQUENCE</scope>
    <source>
        <strain evidence="2">R3-111a-1</strain>
    </source>
</reference>